<dbReference type="AlphaFoldDB" id="A0A5C2S754"/>
<proteinExistence type="predicted"/>
<dbReference type="Proteomes" id="UP000313359">
    <property type="component" value="Unassembled WGS sequence"/>
</dbReference>
<evidence type="ECO:0000313" key="1">
    <source>
        <dbReference type="EMBL" id="RPD59683.1"/>
    </source>
</evidence>
<protein>
    <submittedName>
        <fullName evidence="1">Uncharacterized protein</fullName>
    </submittedName>
</protein>
<evidence type="ECO:0000313" key="2">
    <source>
        <dbReference type="Proteomes" id="UP000313359"/>
    </source>
</evidence>
<organism evidence="1 2">
    <name type="scientific">Lentinus tigrinus ALCF2SS1-6</name>
    <dbReference type="NCBI Taxonomy" id="1328759"/>
    <lineage>
        <taxon>Eukaryota</taxon>
        <taxon>Fungi</taxon>
        <taxon>Dikarya</taxon>
        <taxon>Basidiomycota</taxon>
        <taxon>Agaricomycotina</taxon>
        <taxon>Agaricomycetes</taxon>
        <taxon>Polyporales</taxon>
        <taxon>Polyporaceae</taxon>
        <taxon>Lentinus</taxon>
    </lineage>
</organism>
<keyword evidence="2" id="KW-1185">Reference proteome</keyword>
<accession>A0A5C2S754</accession>
<sequence length="81" mass="9243">MLRILMVGPSILHVCNLATTSTRRSEEIDDAWKVRAVIPMNTGRRRHHDVRVLLCLQRLYPSRWSLAGHHPGQPSSSAILY</sequence>
<dbReference type="EMBL" id="ML122269">
    <property type="protein sequence ID" value="RPD59683.1"/>
    <property type="molecule type" value="Genomic_DNA"/>
</dbReference>
<reference evidence="1" key="1">
    <citation type="journal article" date="2018" name="Genome Biol. Evol.">
        <title>Genomics and development of Lentinus tigrinus, a white-rot wood-decaying mushroom with dimorphic fruiting bodies.</title>
        <authorList>
            <person name="Wu B."/>
            <person name="Xu Z."/>
            <person name="Knudson A."/>
            <person name="Carlson A."/>
            <person name="Chen N."/>
            <person name="Kovaka S."/>
            <person name="LaButti K."/>
            <person name="Lipzen A."/>
            <person name="Pennachio C."/>
            <person name="Riley R."/>
            <person name="Schakwitz W."/>
            <person name="Umezawa K."/>
            <person name="Ohm R.A."/>
            <person name="Grigoriev I.V."/>
            <person name="Nagy L.G."/>
            <person name="Gibbons J."/>
            <person name="Hibbett D."/>
        </authorList>
    </citation>
    <scope>NUCLEOTIDE SEQUENCE [LARGE SCALE GENOMIC DNA]</scope>
    <source>
        <strain evidence="1">ALCF2SS1-6</strain>
    </source>
</reference>
<name>A0A5C2S754_9APHY</name>
<gene>
    <name evidence="1" type="ORF">L227DRAFT_155509</name>
</gene>